<name>A0A7W3NGL5_PRIAR</name>
<dbReference type="RefSeq" id="WP_013056512.1">
    <property type="nucleotide sequence ID" value="NZ_CP194346.1"/>
</dbReference>
<proteinExistence type="predicted"/>
<accession>A0A7W3NGL5</accession>
<comment type="caution">
    <text evidence="1">The sequence shown here is derived from an EMBL/GenBank/DDBJ whole genome shotgun (WGS) entry which is preliminary data.</text>
</comment>
<evidence type="ECO:0000313" key="2">
    <source>
        <dbReference type="Proteomes" id="UP000543174"/>
    </source>
</evidence>
<evidence type="ECO:0000313" key="1">
    <source>
        <dbReference type="EMBL" id="MBA9042538.1"/>
    </source>
</evidence>
<keyword evidence="2" id="KW-1185">Reference proteome</keyword>
<organism evidence="1 2">
    <name type="scientific">Priestia aryabhattai</name>
    <name type="common">Bacillus aryabhattai</name>
    <dbReference type="NCBI Taxonomy" id="412384"/>
    <lineage>
        <taxon>Bacteria</taxon>
        <taxon>Bacillati</taxon>
        <taxon>Bacillota</taxon>
        <taxon>Bacilli</taxon>
        <taxon>Bacillales</taxon>
        <taxon>Bacillaceae</taxon>
        <taxon>Priestia</taxon>
    </lineage>
</organism>
<gene>
    <name evidence="1" type="ORF">HNP21_005673</name>
</gene>
<dbReference type="Proteomes" id="UP000543174">
    <property type="component" value="Unassembled WGS sequence"/>
</dbReference>
<sequence>MNVNNKWFLAKYEPASKVGAYKWDYKFDNSIEAMRLVNRYLIERNKLFSFLSNKAYIFYILKPVEGHSKIQKLLCERNLQKKGFKELDYSYVKDEKDYTPFVSEEVRTIKYCYKNLNKYDDGPLTLDLFNESLDTVILFSEEDISKNLIVDYLKNEELHLWRNKEAGGILNFLSEKRIGLVYKHGYFFHEEATARPELEETVFICYVPWILT</sequence>
<reference evidence="1" key="1">
    <citation type="submission" date="2020-08" db="EMBL/GenBank/DDBJ databases">
        <title>Functional genomics of gut bacteria from endangered species of beetles.</title>
        <authorList>
            <person name="Carlos-Shanley C."/>
        </authorList>
    </citation>
    <scope>NUCLEOTIDE SEQUENCE [LARGE SCALE GENOMIC DNA]</scope>
    <source>
        <strain evidence="1">S00060</strain>
    </source>
</reference>
<dbReference type="AlphaFoldDB" id="A0A7W3NGL5"/>
<dbReference type="EMBL" id="JACJHT010000013">
    <property type="protein sequence ID" value="MBA9042538.1"/>
    <property type="molecule type" value="Genomic_DNA"/>
</dbReference>
<protein>
    <submittedName>
        <fullName evidence="1">Uncharacterized protein</fullName>
    </submittedName>
</protein>